<keyword evidence="5" id="KW-1185">Reference proteome</keyword>
<dbReference type="Gene3D" id="2.40.128.110">
    <property type="entry name" value="Lipid/polyisoprenoid-binding, YceI-like"/>
    <property type="match status" value="1"/>
</dbReference>
<comment type="caution">
    <text evidence="4">The sequence shown here is derived from an EMBL/GenBank/DDBJ whole genome shotgun (WGS) entry which is preliminary data.</text>
</comment>
<name>A0ABV7GWL7_9BURK</name>
<evidence type="ECO:0000256" key="1">
    <source>
        <dbReference type="SAM" id="MobiDB-lite"/>
    </source>
</evidence>
<keyword evidence="2" id="KW-0732">Signal</keyword>
<feature type="chain" id="PRO_5045416247" evidence="2">
    <location>
        <begin position="33"/>
        <end position="271"/>
    </location>
</feature>
<reference evidence="5" key="1">
    <citation type="journal article" date="2019" name="Int. J. Syst. Evol. Microbiol.">
        <title>The Global Catalogue of Microorganisms (GCM) 10K type strain sequencing project: providing services to taxonomists for standard genome sequencing and annotation.</title>
        <authorList>
            <consortium name="The Broad Institute Genomics Platform"/>
            <consortium name="The Broad Institute Genome Sequencing Center for Infectious Disease"/>
            <person name="Wu L."/>
            <person name="Ma J."/>
        </authorList>
    </citation>
    <scope>NUCLEOTIDE SEQUENCE [LARGE SCALE GENOMIC DNA]</scope>
    <source>
        <strain evidence="5">KCTC 52168</strain>
    </source>
</reference>
<dbReference type="SMART" id="SM00867">
    <property type="entry name" value="YceI"/>
    <property type="match status" value="1"/>
</dbReference>
<dbReference type="RefSeq" id="WP_377300348.1">
    <property type="nucleotide sequence ID" value="NZ_CP180191.1"/>
</dbReference>
<evidence type="ECO:0000313" key="4">
    <source>
        <dbReference type="EMBL" id="MFC3146058.1"/>
    </source>
</evidence>
<feature type="compositionally biased region" description="Low complexity" evidence="1">
    <location>
        <begin position="54"/>
        <end position="63"/>
    </location>
</feature>
<dbReference type="Pfam" id="PF04264">
    <property type="entry name" value="YceI"/>
    <property type="match status" value="1"/>
</dbReference>
<evidence type="ECO:0000256" key="2">
    <source>
        <dbReference type="SAM" id="SignalP"/>
    </source>
</evidence>
<dbReference type="Proteomes" id="UP001595556">
    <property type="component" value="Unassembled WGS sequence"/>
</dbReference>
<evidence type="ECO:0000259" key="3">
    <source>
        <dbReference type="SMART" id="SM00867"/>
    </source>
</evidence>
<feature type="signal peptide" evidence="2">
    <location>
        <begin position="1"/>
        <end position="32"/>
    </location>
</feature>
<evidence type="ECO:0000313" key="5">
    <source>
        <dbReference type="Proteomes" id="UP001595556"/>
    </source>
</evidence>
<feature type="compositionally biased region" description="Pro residues" evidence="1">
    <location>
        <begin position="37"/>
        <end position="53"/>
    </location>
</feature>
<dbReference type="InterPro" id="IPR036761">
    <property type="entry name" value="TTHA0802/YceI-like_sf"/>
</dbReference>
<feature type="domain" description="Lipid/polyisoprenoid-binding YceI-like" evidence="3">
    <location>
        <begin position="104"/>
        <end position="267"/>
    </location>
</feature>
<sequence length="271" mass="28703">MRSSKAVSTQGTRAQTLGALLLCAASMGGAAAQTERPNPPAAPVTQPASPPTAQPGGAPAPSATNGQSNGQSNGTAATPSSADSARFSAAALGARSLQLSGIERFGVEPVFSFVTWEVRHFATSTTRGRFQIKGGRIVLDKTGKQADVAVDLDIASVSTGVPEFDDSLRGPRFFDTAQFPDARFEGRTLRFEGDRLVEVVGEMTLRGQTHPLTLRTSGIRCYVHPLRGGEYCGGDFEGTISRGRYGMNFGWPFVGDNVRLLIQIEGQRQAQ</sequence>
<dbReference type="PANTHER" id="PTHR34406:SF2">
    <property type="entry name" value="PERIPLASMIC PROTEIN"/>
    <property type="match status" value="1"/>
</dbReference>
<accession>A0ABV7GWL7</accession>
<dbReference type="PANTHER" id="PTHR34406">
    <property type="entry name" value="PROTEIN YCEI"/>
    <property type="match status" value="1"/>
</dbReference>
<feature type="compositionally biased region" description="Polar residues" evidence="1">
    <location>
        <begin position="64"/>
        <end position="79"/>
    </location>
</feature>
<dbReference type="InterPro" id="IPR007372">
    <property type="entry name" value="Lipid/polyisoprenoid-bd_YceI"/>
</dbReference>
<organism evidence="4 5">
    <name type="scientific">Piscinibacterium candidicorallinum</name>
    <dbReference type="NCBI Taxonomy" id="1793872"/>
    <lineage>
        <taxon>Bacteria</taxon>
        <taxon>Pseudomonadati</taxon>
        <taxon>Pseudomonadota</taxon>
        <taxon>Betaproteobacteria</taxon>
        <taxon>Burkholderiales</taxon>
        <taxon>Piscinibacterium</taxon>
    </lineage>
</organism>
<proteinExistence type="predicted"/>
<dbReference type="SUPFAM" id="SSF101874">
    <property type="entry name" value="YceI-like"/>
    <property type="match status" value="1"/>
</dbReference>
<dbReference type="EMBL" id="JBHRTI010000001">
    <property type="protein sequence ID" value="MFC3146058.1"/>
    <property type="molecule type" value="Genomic_DNA"/>
</dbReference>
<protein>
    <submittedName>
        <fullName evidence="4">YceI family protein</fullName>
    </submittedName>
</protein>
<gene>
    <name evidence="4" type="ORF">ACFOEN_00220</name>
</gene>
<feature type="region of interest" description="Disordered" evidence="1">
    <location>
        <begin position="28"/>
        <end position="81"/>
    </location>
</feature>